<feature type="region of interest" description="Disordered" evidence="1">
    <location>
        <begin position="1"/>
        <end position="22"/>
    </location>
</feature>
<feature type="compositionally biased region" description="Basic and acidic residues" evidence="1">
    <location>
        <begin position="186"/>
        <end position="196"/>
    </location>
</feature>
<organism evidence="2 3">
    <name type="scientific">Stenotrophomonas maltophilia</name>
    <name type="common">Pseudomonas maltophilia</name>
    <name type="synonym">Xanthomonas maltophilia</name>
    <dbReference type="NCBI Taxonomy" id="40324"/>
    <lineage>
        <taxon>Bacteria</taxon>
        <taxon>Pseudomonadati</taxon>
        <taxon>Pseudomonadota</taxon>
        <taxon>Gammaproteobacteria</taxon>
        <taxon>Lysobacterales</taxon>
        <taxon>Lysobacteraceae</taxon>
        <taxon>Stenotrophomonas</taxon>
        <taxon>Stenotrophomonas maltophilia group</taxon>
    </lineage>
</organism>
<feature type="compositionally biased region" description="Polar residues" evidence="1">
    <location>
        <begin position="170"/>
        <end position="179"/>
    </location>
</feature>
<feature type="region of interest" description="Disordered" evidence="1">
    <location>
        <begin position="115"/>
        <end position="147"/>
    </location>
</feature>
<dbReference type="EMBL" id="JZRZ01000013">
    <property type="protein sequence ID" value="KKD57465.1"/>
    <property type="molecule type" value="Genomic_DNA"/>
</dbReference>
<evidence type="ECO:0000313" key="3">
    <source>
        <dbReference type="Proteomes" id="UP000243478"/>
    </source>
</evidence>
<protein>
    <submittedName>
        <fullName evidence="2">Uncharacterized protein</fullName>
    </submittedName>
</protein>
<dbReference type="AlphaFoldDB" id="A0A0F5ZR36"/>
<gene>
    <name evidence="2" type="ORF">VM57_07030</name>
</gene>
<dbReference type="Proteomes" id="UP000243478">
    <property type="component" value="Unassembled WGS sequence"/>
</dbReference>
<evidence type="ECO:0000313" key="2">
    <source>
        <dbReference type="EMBL" id="KKD57465.1"/>
    </source>
</evidence>
<name>A0A0F5ZR36_STEMA</name>
<proteinExistence type="predicted"/>
<evidence type="ECO:0000256" key="1">
    <source>
        <dbReference type="SAM" id="MobiDB-lite"/>
    </source>
</evidence>
<comment type="caution">
    <text evidence="2">The sequence shown here is derived from an EMBL/GenBank/DDBJ whole genome shotgun (WGS) entry which is preliminary data.</text>
</comment>
<feature type="region of interest" description="Disordered" evidence="1">
    <location>
        <begin position="165"/>
        <end position="196"/>
    </location>
</feature>
<sequence length="196" mass="21284">MQFPGRASQGEQRIAQGHGAEMQVRRRQRQCVQLDHRARRLAQAVAAALEDMPQPVADRGAGILGHGDIDGLQQQVALRCRGCQFHEGVAAVAHDGDVLGRLGCGRGRDFLDGVGRDRRGRRAAASQHRPSRPRIPPAGGVRDGGTRVERGTWRVVLKHRAITFVPRAKSGSNNANQAAPDSRQPPSKEKGPRRGQ</sequence>
<accession>A0A0F5ZR36</accession>
<reference evidence="2 3" key="1">
    <citation type="submission" date="2015-03" db="EMBL/GenBank/DDBJ databases">
        <title>Draft genome of Stenotrophomonas maltophila isolated from urine specimen.</title>
        <authorList>
            <person name="Murugan N."/>
            <person name="Malathi J."/>
            <person name="Umashankar V."/>
            <person name="Madhavan H."/>
        </authorList>
    </citation>
    <scope>NUCLEOTIDE SEQUENCE [LARGE SCALE GENOMIC DNA]</scope>
    <source>
        <strain evidence="2 3">JMNMN1</strain>
    </source>
</reference>